<dbReference type="AlphaFoldDB" id="A0AAV5JYQ8"/>
<dbReference type="EMBL" id="BPVZ01000043">
    <property type="protein sequence ID" value="GKV15400.1"/>
    <property type="molecule type" value="Genomic_DNA"/>
</dbReference>
<organism evidence="2 3">
    <name type="scientific">Rubroshorea leprosula</name>
    <dbReference type="NCBI Taxonomy" id="152421"/>
    <lineage>
        <taxon>Eukaryota</taxon>
        <taxon>Viridiplantae</taxon>
        <taxon>Streptophyta</taxon>
        <taxon>Embryophyta</taxon>
        <taxon>Tracheophyta</taxon>
        <taxon>Spermatophyta</taxon>
        <taxon>Magnoliopsida</taxon>
        <taxon>eudicotyledons</taxon>
        <taxon>Gunneridae</taxon>
        <taxon>Pentapetalae</taxon>
        <taxon>rosids</taxon>
        <taxon>malvids</taxon>
        <taxon>Malvales</taxon>
        <taxon>Dipterocarpaceae</taxon>
        <taxon>Rubroshorea</taxon>
    </lineage>
</organism>
<comment type="caution">
    <text evidence="2">The sequence shown here is derived from an EMBL/GenBank/DDBJ whole genome shotgun (WGS) entry which is preliminary data.</text>
</comment>
<evidence type="ECO:0000313" key="3">
    <source>
        <dbReference type="Proteomes" id="UP001054252"/>
    </source>
</evidence>
<evidence type="ECO:0000313" key="2">
    <source>
        <dbReference type="EMBL" id="GKV15400.1"/>
    </source>
</evidence>
<dbReference type="Proteomes" id="UP001054252">
    <property type="component" value="Unassembled WGS sequence"/>
</dbReference>
<evidence type="ECO:0000256" key="1">
    <source>
        <dbReference type="SAM" id="MobiDB-lite"/>
    </source>
</evidence>
<sequence>MGSLQDVLGRGKDKGEEVEEEAILKQQNQRFHMFPIKYQPLW</sequence>
<name>A0AAV5JYQ8_9ROSI</name>
<accession>A0AAV5JYQ8</accession>
<proteinExistence type="predicted"/>
<reference evidence="2 3" key="1">
    <citation type="journal article" date="2021" name="Commun. Biol.">
        <title>The genome of Shorea leprosula (Dipterocarpaceae) highlights the ecological relevance of drought in aseasonal tropical rainforests.</title>
        <authorList>
            <person name="Ng K.K.S."/>
            <person name="Kobayashi M.J."/>
            <person name="Fawcett J.A."/>
            <person name="Hatakeyama M."/>
            <person name="Paape T."/>
            <person name="Ng C.H."/>
            <person name="Ang C.C."/>
            <person name="Tnah L.H."/>
            <person name="Lee C.T."/>
            <person name="Nishiyama T."/>
            <person name="Sese J."/>
            <person name="O'Brien M.J."/>
            <person name="Copetti D."/>
            <person name="Mohd Noor M.I."/>
            <person name="Ong R.C."/>
            <person name="Putra M."/>
            <person name="Sireger I.Z."/>
            <person name="Indrioko S."/>
            <person name="Kosugi Y."/>
            <person name="Izuno A."/>
            <person name="Isagi Y."/>
            <person name="Lee S.L."/>
            <person name="Shimizu K.K."/>
        </authorList>
    </citation>
    <scope>NUCLEOTIDE SEQUENCE [LARGE SCALE GENOMIC DNA]</scope>
    <source>
        <strain evidence="2">214</strain>
    </source>
</reference>
<keyword evidence="3" id="KW-1185">Reference proteome</keyword>
<feature type="region of interest" description="Disordered" evidence="1">
    <location>
        <begin position="1"/>
        <end position="20"/>
    </location>
</feature>
<gene>
    <name evidence="2" type="ORF">SLEP1_g26193</name>
</gene>
<protein>
    <submittedName>
        <fullName evidence="2">Uncharacterized protein</fullName>
    </submittedName>
</protein>